<sequence length="102" mass="12052">MKYSLHPEAESDLREAAEYYRERAGPAFSQSLLAEFERAVQLLMQRPLLGALWFYGKRRLNMRHFPYAIVYMIATEEIRVLAVAHHSRSPGYWRKRKSQPNP</sequence>
<evidence type="ECO:0000313" key="4">
    <source>
        <dbReference type="Proteomes" id="UP000020077"/>
    </source>
</evidence>
<dbReference type="PANTHER" id="PTHR33755">
    <property type="entry name" value="TOXIN PARE1-RELATED"/>
    <property type="match status" value="1"/>
</dbReference>
<dbReference type="InterPro" id="IPR007712">
    <property type="entry name" value="RelE/ParE_toxin"/>
</dbReference>
<dbReference type="Proteomes" id="UP000020077">
    <property type="component" value="Unassembled WGS sequence"/>
</dbReference>
<dbReference type="AlphaFoldDB" id="A0A080LXF5"/>
<gene>
    <name evidence="3" type="ORF">AW09_001211</name>
</gene>
<evidence type="ECO:0000256" key="2">
    <source>
        <dbReference type="ARBA" id="ARBA00022649"/>
    </source>
</evidence>
<dbReference type="Pfam" id="PF05016">
    <property type="entry name" value="ParE_toxin"/>
    <property type="match status" value="1"/>
</dbReference>
<dbReference type="EMBL" id="JDVG02000206">
    <property type="protein sequence ID" value="KFB73532.1"/>
    <property type="molecule type" value="Genomic_DNA"/>
</dbReference>
<dbReference type="InterPro" id="IPR051803">
    <property type="entry name" value="TA_system_RelE-like_toxin"/>
</dbReference>
<name>A0A080LXF5_9PROT</name>
<dbReference type="InterPro" id="IPR035093">
    <property type="entry name" value="RelE/ParE_toxin_dom_sf"/>
</dbReference>
<proteinExistence type="inferred from homology"/>
<reference evidence="3 4" key="1">
    <citation type="submission" date="2014-02" db="EMBL/GenBank/DDBJ databases">
        <title>Expanding our view of genomic diversity in Candidatus Accumulibacter clades.</title>
        <authorList>
            <person name="Skennerton C.T."/>
            <person name="Barr J.J."/>
            <person name="Slater F.R."/>
            <person name="Bond P.L."/>
            <person name="Tyson G.W."/>
        </authorList>
    </citation>
    <scope>NUCLEOTIDE SEQUENCE [LARGE SCALE GENOMIC DNA]</scope>
    <source>
        <strain evidence="4">BA-91</strain>
    </source>
</reference>
<comment type="caution">
    <text evidence="3">The sequence shown here is derived from an EMBL/GenBank/DDBJ whole genome shotgun (WGS) entry which is preliminary data.</text>
</comment>
<evidence type="ECO:0000256" key="1">
    <source>
        <dbReference type="ARBA" id="ARBA00006226"/>
    </source>
</evidence>
<protein>
    <submittedName>
        <fullName evidence="3">Plasmid stabilization system protein</fullName>
    </submittedName>
</protein>
<dbReference type="Gene3D" id="3.30.2310.20">
    <property type="entry name" value="RelE-like"/>
    <property type="match status" value="1"/>
</dbReference>
<comment type="similarity">
    <text evidence="1">Belongs to the RelE toxin family.</text>
</comment>
<keyword evidence="2" id="KW-1277">Toxin-antitoxin system</keyword>
<accession>A0A080LXF5</accession>
<evidence type="ECO:0000313" key="3">
    <source>
        <dbReference type="EMBL" id="KFB73532.1"/>
    </source>
</evidence>
<organism evidence="3 4">
    <name type="scientific">Candidatus Accumulibacter phosphatis</name>
    <dbReference type="NCBI Taxonomy" id="327160"/>
    <lineage>
        <taxon>Bacteria</taxon>
        <taxon>Pseudomonadati</taxon>
        <taxon>Pseudomonadota</taxon>
        <taxon>Betaproteobacteria</taxon>
        <taxon>Candidatus Accumulibacter</taxon>
    </lineage>
</organism>
<dbReference type="PANTHER" id="PTHR33755:SF8">
    <property type="entry name" value="TOXIN PARE2"/>
    <property type="match status" value="1"/>
</dbReference>